<dbReference type="Proteomes" id="UP000001593">
    <property type="component" value="Unassembled WGS sequence"/>
</dbReference>
<feature type="domain" description="Sushi" evidence="7">
    <location>
        <begin position="49"/>
        <end position="106"/>
    </location>
</feature>
<dbReference type="EMBL" id="DS469668">
    <property type="protein sequence ID" value="EDO36527.1"/>
    <property type="molecule type" value="Genomic_DNA"/>
</dbReference>
<keyword evidence="2" id="KW-0732">Signal</keyword>
<dbReference type="InterPro" id="IPR000436">
    <property type="entry name" value="Sushi_SCR_CCP_dom"/>
</dbReference>
<organism evidence="9 10">
    <name type="scientific">Nematostella vectensis</name>
    <name type="common">Starlet sea anemone</name>
    <dbReference type="NCBI Taxonomy" id="45351"/>
    <lineage>
        <taxon>Eukaryota</taxon>
        <taxon>Metazoa</taxon>
        <taxon>Cnidaria</taxon>
        <taxon>Anthozoa</taxon>
        <taxon>Hexacorallia</taxon>
        <taxon>Actiniaria</taxon>
        <taxon>Edwardsiidae</taxon>
        <taxon>Nematostella</taxon>
    </lineage>
</organism>
<evidence type="ECO:0000259" key="7">
    <source>
        <dbReference type="PROSITE" id="PS50923"/>
    </source>
</evidence>
<gene>
    <name evidence="9" type="ORF">NEMVEDRAFT_v1g212772</name>
</gene>
<keyword evidence="4 6" id="KW-1015">Disulfide bond</keyword>
<dbReference type="PROSITE" id="PS50923">
    <property type="entry name" value="SUSHI"/>
    <property type="match status" value="2"/>
</dbReference>
<feature type="disulfide bond" evidence="6">
    <location>
        <begin position="77"/>
        <end position="104"/>
    </location>
</feature>
<name>A7SIG5_NEMVE</name>
<dbReference type="SUPFAM" id="SSF57535">
    <property type="entry name" value="Complement control module/SCR domain"/>
    <property type="match status" value="3"/>
</dbReference>
<evidence type="ECO:0000256" key="5">
    <source>
        <dbReference type="ARBA" id="ARBA00023180"/>
    </source>
</evidence>
<dbReference type="HOGENOM" id="CLU_824655_0_0_1"/>
<evidence type="ECO:0000313" key="10">
    <source>
        <dbReference type="Proteomes" id="UP000001593"/>
    </source>
</evidence>
<dbReference type="GO" id="GO:0005576">
    <property type="term" value="C:extracellular region"/>
    <property type="evidence" value="ECO:0007669"/>
    <property type="project" value="InterPro"/>
</dbReference>
<dbReference type="GO" id="GO:0030414">
    <property type="term" value="F:peptidase inhibitor activity"/>
    <property type="evidence" value="ECO:0007669"/>
    <property type="project" value="InterPro"/>
</dbReference>
<evidence type="ECO:0000256" key="3">
    <source>
        <dbReference type="ARBA" id="ARBA00022737"/>
    </source>
</evidence>
<dbReference type="InterPro" id="IPR008197">
    <property type="entry name" value="WAP_dom"/>
</dbReference>
<dbReference type="PANTHER" id="PTHR46393">
    <property type="entry name" value="SUSHI DOMAIN-CONTAINING PROTEIN"/>
    <property type="match status" value="1"/>
</dbReference>
<evidence type="ECO:0000259" key="8">
    <source>
        <dbReference type="PROSITE" id="PS51390"/>
    </source>
</evidence>
<reference evidence="9 10" key="1">
    <citation type="journal article" date="2007" name="Science">
        <title>Sea anemone genome reveals ancestral eumetazoan gene repertoire and genomic organization.</title>
        <authorList>
            <person name="Putnam N.H."/>
            <person name="Srivastava M."/>
            <person name="Hellsten U."/>
            <person name="Dirks B."/>
            <person name="Chapman J."/>
            <person name="Salamov A."/>
            <person name="Terry A."/>
            <person name="Shapiro H."/>
            <person name="Lindquist E."/>
            <person name="Kapitonov V.V."/>
            <person name="Jurka J."/>
            <person name="Genikhovich G."/>
            <person name="Grigoriev I.V."/>
            <person name="Lucas S.M."/>
            <person name="Steele R.E."/>
            <person name="Finnerty J.R."/>
            <person name="Technau U."/>
            <person name="Martindale M.Q."/>
            <person name="Rokhsar D.S."/>
        </authorList>
    </citation>
    <scope>NUCLEOTIDE SEQUENCE [LARGE SCALE GENOMIC DNA]</scope>
    <source>
        <strain evidence="10">CH2 X CH6</strain>
    </source>
</reference>
<accession>A7SIG5</accession>
<evidence type="ECO:0000256" key="1">
    <source>
        <dbReference type="ARBA" id="ARBA00022659"/>
    </source>
</evidence>
<sequence length="337" mass="37861">MRFQEKCERYPSMDVSQCSMGCDVDQDCPPNHMCRCDGMCGYSCIDNDISCDVPDALDNGVRFYNGTNYNDTVRYQCNENYTMTGNPVRRCTAKKTWDGALPQCLPDCLAQPPSLPEHAYYVTTLSRYPAGYRLQVVCKQGYKLIGHENRSKVSAQCIMGQWSVIDDVACELVDCGPFYVHPNGSVDKWDTVYNTTIHFKCQEGFNFEGSRTRTCGADGKWTGTEKFNCIVTPLVKPLITPLVTYIVTHLVTHLVKPLITPLVTYIVTHLVTHLVKPLITPLVTYIVTHLVTHLVKPLITPLVTYIVTPLVTHLVKPLITPLVTYIVTHLVTPLGFF</sequence>
<dbReference type="Gene3D" id="2.10.70.10">
    <property type="entry name" value="Complement Module, domain 1"/>
    <property type="match status" value="3"/>
</dbReference>
<dbReference type="InterPro" id="IPR035976">
    <property type="entry name" value="Sushi/SCR/CCP_sf"/>
</dbReference>
<comment type="caution">
    <text evidence="6">Lacks conserved residue(s) required for the propagation of feature annotation.</text>
</comment>
<dbReference type="STRING" id="45351.A7SIG5"/>
<proteinExistence type="predicted"/>
<dbReference type="Pfam" id="PF00084">
    <property type="entry name" value="Sushi"/>
    <property type="match status" value="3"/>
</dbReference>
<evidence type="ECO:0000313" key="9">
    <source>
        <dbReference type="EMBL" id="EDO36527.1"/>
    </source>
</evidence>
<dbReference type="SMART" id="SM00032">
    <property type="entry name" value="CCP"/>
    <property type="match status" value="3"/>
</dbReference>
<dbReference type="PROSITE" id="PS51390">
    <property type="entry name" value="WAP"/>
    <property type="match status" value="1"/>
</dbReference>
<keyword evidence="1 6" id="KW-0768">Sushi</keyword>
<protein>
    <submittedName>
        <fullName evidence="9">Uncharacterized protein</fullName>
    </submittedName>
</protein>
<dbReference type="AlphaFoldDB" id="A7SIG5"/>
<evidence type="ECO:0000256" key="4">
    <source>
        <dbReference type="ARBA" id="ARBA00023157"/>
    </source>
</evidence>
<dbReference type="CDD" id="cd00033">
    <property type="entry name" value="CCP"/>
    <property type="match status" value="3"/>
</dbReference>
<dbReference type="PhylomeDB" id="A7SIG5"/>
<dbReference type="eggNOG" id="KOG4297">
    <property type="taxonomic scope" value="Eukaryota"/>
</dbReference>
<keyword evidence="3" id="KW-0677">Repeat</keyword>
<feature type="domain" description="Sushi" evidence="7">
    <location>
        <begin position="173"/>
        <end position="231"/>
    </location>
</feature>
<feature type="domain" description="WAP" evidence="8">
    <location>
        <begin position="1"/>
        <end position="48"/>
    </location>
</feature>
<evidence type="ECO:0000256" key="6">
    <source>
        <dbReference type="PROSITE-ProRule" id="PRU00302"/>
    </source>
</evidence>
<keyword evidence="5" id="KW-0325">Glycoprotein</keyword>
<dbReference type="PANTHER" id="PTHR46393:SF7">
    <property type="entry name" value="COMPLEMENT C2"/>
    <property type="match status" value="1"/>
</dbReference>
<dbReference type="InParanoid" id="A7SIG5"/>
<keyword evidence="10" id="KW-1185">Reference proteome</keyword>
<evidence type="ECO:0000256" key="2">
    <source>
        <dbReference type="ARBA" id="ARBA00022729"/>
    </source>
</evidence>